<dbReference type="AlphaFoldDB" id="A0A1T5L2M5"/>
<keyword evidence="5 6" id="KW-0472">Membrane</keyword>
<evidence type="ECO:0000313" key="8">
    <source>
        <dbReference type="Proteomes" id="UP000190285"/>
    </source>
</evidence>
<dbReference type="EMBL" id="FUZT01000005">
    <property type="protein sequence ID" value="SKC70277.1"/>
    <property type="molecule type" value="Genomic_DNA"/>
</dbReference>
<feature type="transmembrane region" description="Helical" evidence="6">
    <location>
        <begin position="110"/>
        <end position="131"/>
    </location>
</feature>
<dbReference type="GO" id="GO:0016020">
    <property type="term" value="C:membrane"/>
    <property type="evidence" value="ECO:0007669"/>
    <property type="project" value="UniProtKB-SubCell"/>
</dbReference>
<dbReference type="Pfam" id="PF03169">
    <property type="entry name" value="OPT"/>
    <property type="match status" value="1"/>
</dbReference>
<evidence type="ECO:0000256" key="1">
    <source>
        <dbReference type="ARBA" id="ARBA00004141"/>
    </source>
</evidence>
<feature type="transmembrane region" description="Helical" evidence="6">
    <location>
        <begin position="223"/>
        <end position="244"/>
    </location>
</feature>
<feature type="transmembrane region" description="Helical" evidence="6">
    <location>
        <begin position="327"/>
        <end position="352"/>
    </location>
</feature>
<feature type="transmembrane region" description="Helical" evidence="6">
    <location>
        <begin position="43"/>
        <end position="63"/>
    </location>
</feature>
<feature type="transmembrane region" description="Helical" evidence="6">
    <location>
        <begin position="164"/>
        <end position="182"/>
    </location>
</feature>
<feature type="transmembrane region" description="Helical" evidence="6">
    <location>
        <begin position="465"/>
        <end position="491"/>
    </location>
</feature>
<evidence type="ECO:0000256" key="6">
    <source>
        <dbReference type="SAM" id="Phobius"/>
    </source>
</evidence>
<reference evidence="7 8" key="1">
    <citation type="submission" date="2017-02" db="EMBL/GenBank/DDBJ databases">
        <authorList>
            <person name="Peterson S.W."/>
        </authorList>
    </citation>
    <scope>NUCLEOTIDE SEQUENCE [LARGE SCALE GENOMIC DNA]</scope>
    <source>
        <strain evidence="7 8">M1</strain>
    </source>
</reference>
<dbReference type="RefSeq" id="WP_079491918.1">
    <property type="nucleotide sequence ID" value="NZ_FUZT01000005.1"/>
</dbReference>
<comment type="subcellular location">
    <subcellularLocation>
        <location evidence="1">Membrane</location>
        <topology evidence="1">Multi-pass membrane protein</topology>
    </subcellularLocation>
</comment>
<feature type="transmembrane region" description="Helical" evidence="6">
    <location>
        <begin position="84"/>
        <end position="104"/>
    </location>
</feature>
<keyword evidence="2" id="KW-0813">Transport</keyword>
<evidence type="ECO:0000256" key="4">
    <source>
        <dbReference type="ARBA" id="ARBA00022989"/>
    </source>
</evidence>
<feature type="transmembrane region" description="Helical" evidence="6">
    <location>
        <begin position="188"/>
        <end position="211"/>
    </location>
</feature>
<feature type="transmembrane region" description="Helical" evidence="6">
    <location>
        <begin position="272"/>
        <end position="290"/>
    </location>
</feature>
<keyword evidence="8" id="KW-1185">Reference proteome</keyword>
<protein>
    <submittedName>
        <fullName evidence="7">Uncharacterized membrane protein, oligopeptide transporter (OPT) family</fullName>
    </submittedName>
</protein>
<organism evidence="7 8">
    <name type="scientific">Maledivibacter halophilus</name>
    <dbReference type="NCBI Taxonomy" id="36842"/>
    <lineage>
        <taxon>Bacteria</taxon>
        <taxon>Bacillati</taxon>
        <taxon>Bacillota</taxon>
        <taxon>Clostridia</taxon>
        <taxon>Peptostreptococcales</taxon>
        <taxon>Caminicellaceae</taxon>
        <taxon>Maledivibacter</taxon>
    </lineage>
</organism>
<dbReference type="Proteomes" id="UP000190285">
    <property type="component" value="Unassembled WGS sequence"/>
</dbReference>
<feature type="transmembrane region" description="Helical" evidence="6">
    <location>
        <begin position="393"/>
        <end position="414"/>
    </location>
</feature>
<evidence type="ECO:0000256" key="2">
    <source>
        <dbReference type="ARBA" id="ARBA00022448"/>
    </source>
</evidence>
<keyword evidence="3 6" id="KW-0812">Transmembrane</keyword>
<evidence type="ECO:0000256" key="5">
    <source>
        <dbReference type="ARBA" id="ARBA00023136"/>
    </source>
</evidence>
<dbReference type="OrthoDB" id="3652263at2"/>
<dbReference type="GO" id="GO:0035673">
    <property type="term" value="F:oligopeptide transmembrane transporter activity"/>
    <property type="evidence" value="ECO:0007669"/>
    <property type="project" value="InterPro"/>
</dbReference>
<evidence type="ECO:0000256" key="3">
    <source>
        <dbReference type="ARBA" id="ARBA00022692"/>
    </source>
</evidence>
<sequence length="530" mass="56373">MLKNNENNMSKKHPSAFEPATIALNIIVSVLGAIIGLELITRLGISTNTSIVGALLAILIARIPLKIFRNFKDINRQNLIQTSISGATFSAANGLLLPIGIPYLMGRPDLVMPMLIGAILAVITDATILYFSFDTEAFPAKAAWPPGIAAAEAILAAAQKGKKAMMLLYGIAGGIVGKYLGIPTDVFGVTWIGNAFALLAFGVGLIVRGYVPKYFGIDLDAIYLPHGVMIGAGLVALIQIIKIVTSKSDDSDTPAGFTRSLKEMKRGLGRGYIAYLAIALILALIGGIASEMSMGMLILWIVFAALAAIASELIVGIAAMHSGWFPAFATALIFLVIGMLIGFPPLALALLVGFTACTGPAFADMAYDLKAGWILRGEGKDSEFEKQGRKQQYFAELLGFIVSFIVVAIAYRFYFAQDLFAPVNRVYVATIEAGASMAVAKNLLIWAIPGAIIQFLGGPDRQLGVLFATGLLINFPVAGITVIIGLIIRYLVVKRYKEEGQSALYVLGAGFIAGSAIYSFFSSTLKLGKK</sequence>
<dbReference type="InterPro" id="IPR004813">
    <property type="entry name" value="OPT"/>
</dbReference>
<name>A0A1T5L2M5_9FIRM</name>
<feature type="transmembrane region" description="Helical" evidence="6">
    <location>
        <begin position="297"/>
        <end position="321"/>
    </location>
</feature>
<keyword evidence="4 6" id="KW-1133">Transmembrane helix</keyword>
<gene>
    <name evidence="7" type="ORF">SAMN02194393_02411</name>
</gene>
<feature type="transmembrane region" description="Helical" evidence="6">
    <location>
        <begin position="426"/>
        <end position="453"/>
    </location>
</feature>
<proteinExistence type="predicted"/>
<accession>A0A1T5L2M5</accession>
<evidence type="ECO:0000313" key="7">
    <source>
        <dbReference type="EMBL" id="SKC70277.1"/>
    </source>
</evidence>
<dbReference type="STRING" id="36842.SAMN02194393_02411"/>
<feature type="transmembrane region" description="Helical" evidence="6">
    <location>
        <begin position="503"/>
        <end position="521"/>
    </location>
</feature>
<feature type="transmembrane region" description="Helical" evidence="6">
    <location>
        <begin position="20"/>
        <end position="37"/>
    </location>
</feature>